<dbReference type="EMBL" id="CP012029">
    <property type="protein sequence ID" value="ALO26146.1"/>
    <property type="molecule type" value="Genomic_DNA"/>
</dbReference>
<organism evidence="1">
    <name type="scientific">Leptospira borgpetersenii serovar Ballum</name>
    <dbReference type="NCBI Taxonomy" id="280505"/>
    <lineage>
        <taxon>Bacteria</taxon>
        <taxon>Pseudomonadati</taxon>
        <taxon>Spirochaetota</taxon>
        <taxon>Spirochaetia</taxon>
        <taxon>Leptospirales</taxon>
        <taxon>Leptospiraceae</taxon>
        <taxon>Leptospira</taxon>
    </lineage>
</organism>
<evidence type="ECO:0000313" key="1">
    <source>
        <dbReference type="EMBL" id="ALO26146.1"/>
    </source>
</evidence>
<sequence length="51" mass="6211">MNSNTLIWNFSEKVNKVNPEKSFLEKGWFYCFFLKSWKNRENLTAFSPYLL</sequence>
<dbReference type="AlphaFoldDB" id="A0A0S2IR59"/>
<dbReference type="Proteomes" id="UP000058857">
    <property type="component" value="Chromosome 1"/>
</dbReference>
<protein>
    <submittedName>
        <fullName evidence="1">Uncharacterized protein</fullName>
    </submittedName>
</protein>
<gene>
    <name evidence="1" type="ORF">LBBP_01869</name>
</gene>
<proteinExistence type="predicted"/>
<accession>A0A0S2IR59</accession>
<evidence type="ECO:0000313" key="2">
    <source>
        <dbReference type="Proteomes" id="UP000058857"/>
    </source>
</evidence>
<name>A0A0S2IR59_LEPBO</name>
<reference evidence="1 2" key="1">
    <citation type="journal article" date="2015" name="PLoS Negl. Trop. Dis.">
        <title>Distribution of Plasmids in Distinct Leptospira Pathogenic Species.</title>
        <authorList>
            <person name="Wang Y."/>
            <person name="Zhuang X."/>
            <person name="Zhong Y."/>
            <person name="Zhang C."/>
            <person name="Zhang Y."/>
            <person name="Zeng L."/>
            <person name="Zhu Y."/>
            <person name="He P."/>
            <person name="Dong K."/>
            <person name="Pal U."/>
            <person name="Guo X."/>
            <person name="Qin J."/>
        </authorList>
    </citation>
    <scope>NUCLEOTIDE SEQUENCE [LARGE SCALE GENOMIC DNA]</scope>
    <source>
        <strain evidence="1 2">56604</strain>
    </source>
</reference>